<protein>
    <submittedName>
        <fullName evidence="3">Uncharacterized protein</fullName>
    </submittedName>
</protein>
<evidence type="ECO:0000256" key="1">
    <source>
        <dbReference type="SAM" id="MobiDB-lite"/>
    </source>
</evidence>
<accession>A0ABP5JLW6</accession>
<proteinExistence type="predicted"/>
<gene>
    <name evidence="3" type="ORF">GCM10009759_68300</name>
</gene>
<feature type="compositionally biased region" description="Basic and acidic residues" evidence="1">
    <location>
        <begin position="10"/>
        <end position="32"/>
    </location>
</feature>
<reference evidence="4" key="1">
    <citation type="journal article" date="2019" name="Int. J. Syst. Evol. Microbiol.">
        <title>The Global Catalogue of Microorganisms (GCM) 10K type strain sequencing project: providing services to taxonomists for standard genome sequencing and annotation.</title>
        <authorList>
            <consortium name="The Broad Institute Genomics Platform"/>
            <consortium name="The Broad Institute Genome Sequencing Center for Infectious Disease"/>
            <person name="Wu L."/>
            <person name="Ma J."/>
        </authorList>
    </citation>
    <scope>NUCLEOTIDE SEQUENCE [LARGE SCALE GENOMIC DNA]</scope>
    <source>
        <strain evidence="4">JCM 14559</strain>
    </source>
</reference>
<keyword evidence="2" id="KW-0472">Membrane</keyword>
<keyword evidence="2" id="KW-0812">Transmembrane</keyword>
<sequence length="269" mass="28709">MRSFDGPAGHGDHDHEQDDHEHGHEQDGHGHDVLSTGRAPRAGRRRLVLAVSAAVLAAVGAGLVYLPEDGPPAAAPAPAPTATASPDPTDPPWLGGPAVPELPPGYLAPLDGFLPATVQFGLAKPYERVSAAELPDCADPSVPGRERELVRKSGHCTALQVAVYGDADNRYTFWVFTVRSEREASALLDTMAGPTEAEMEDYPANYHPGGRCSGTGRTVWLWKATTALDPAKPGDQNRLENLLQDLMNRWGDQAWAARQARLASEPPLA</sequence>
<name>A0ABP5JLW6_9ACTN</name>
<dbReference type="EMBL" id="BAAANS010000069">
    <property type="protein sequence ID" value="GAA2119878.1"/>
    <property type="molecule type" value="Genomic_DNA"/>
</dbReference>
<organism evidence="3 4">
    <name type="scientific">Kitasatospora saccharophila</name>
    <dbReference type="NCBI Taxonomy" id="407973"/>
    <lineage>
        <taxon>Bacteria</taxon>
        <taxon>Bacillati</taxon>
        <taxon>Actinomycetota</taxon>
        <taxon>Actinomycetes</taxon>
        <taxon>Kitasatosporales</taxon>
        <taxon>Streptomycetaceae</taxon>
        <taxon>Kitasatospora</taxon>
    </lineage>
</organism>
<keyword evidence="2" id="KW-1133">Transmembrane helix</keyword>
<dbReference type="RefSeq" id="WP_344557914.1">
    <property type="nucleotide sequence ID" value="NZ_BAAANS010000069.1"/>
</dbReference>
<keyword evidence="4" id="KW-1185">Reference proteome</keyword>
<evidence type="ECO:0000313" key="4">
    <source>
        <dbReference type="Proteomes" id="UP001500897"/>
    </source>
</evidence>
<evidence type="ECO:0000313" key="3">
    <source>
        <dbReference type="EMBL" id="GAA2119878.1"/>
    </source>
</evidence>
<feature type="region of interest" description="Disordered" evidence="1">
    <location>
        <begin position="1"/>
        <end position="39"/>
    </location>
</feature>
<evidence type="ECO:0000256" key="2">
    <source>
        <dbReference type="SAM" id="Phobius"/>
    </source>
</evidence>
<comment type="caution">
    <text evidence="3">The sequence shown here is derived from an EMBL/GenBank/DDBJ whole genome shotgun (WGS) entry which is preliminary data.</text>
</comment>
<feature type="region of interest" description="Disordered" evidence="1">
    <location>
        <begin position="73"/>
        <end position="93"/>
    </location>
</feature>
<dbReference type="Proteomes" id="UP001500897">
    <property type="component" value="Unassembled WGS sequence"/>
</dbReference>
<feature type="transmembrane region" description="Helical" evidence="2">
    <location>
        <begin position="47"/>
        <end position="66"/>
    </location>
</feature>